<keyword evidence="2" id="KW-1185">Reference proteome</keyword>
<accession>A0ABY9WRW7</accession>
<proteinExistence type="predicted"/>
<organism evidence="1 2">
    <name type="scientific">Archangium minus</name>
    <dbReference type="NCBI Taxonomy" id="83450"/>
    <lineage>
        <taxon>Bacteria</taxon>
        <taxon>Pseudomonadati</taxon>
        <taxon>Myxococcota</taxon>
        <taxon>Myxococcia</taxon>
        <taxon>Myxococcales</taxon>
        <taxon>Cystobacterineae</taxon>
        <taxon>Archangiaceae</taxon>
        <taxon>Archangium</taxon>
    </lineage>
</organism>
<protein>
    <submittedName>
        <fullName evidence="1">Nucleotide exchange factor GrpE</fullName>
    </submittedName>
</protein>
<name>A0ABY9WRW7_9BACT</name>
<reference evidence="1 2" key="1">
    <citation type="submission" date="2019-08" db="EMBL/GenBank/DDBJ databases">
        <title>Archangium and Cystobacter genomes.</title>
        <authorList>
            <person name="Chen I.-C.K."/>
            <person name="Wielgoss S."/>
        </authorList>
    </citation>
    <scope>NUCLEOTIDE SEQUENCE [LARGE SCALE GENOMIC DNA]</scope>
    <source>
        <strain evidence="1 2">Cbm 6</strain>
    </source>
</reference>
<dbReference type="EMBL" id="CP043494">
    <property type="protein sequence ID" value="WNG46525.1"/>
    <property type="molecule type" value="Genomic_DNA"/>
</dbReference>
<dbReference type="Proteomes" id="UP001611383">
    <property type="component" value="Chromosome"/>
</dbReference>
<evidence type="ECO:0000313" key="1">
    <source>
        <dbReference type="EMBL" id="WNG46525.1"/>
    </source>
</evidence>
<sequence length="201" mass="21581">MERRSETSGVNLMFTWLRRLFIGRSGVPGLPGTTRPAESPPTWGTLLLDAVQKSSRAQARLALHVEDLERKLEGGLAELRGSLSSLRGATSGNSSRSEPPWDELLDALDLLEEASRVAADAALASGLMGVAARIERFLTSSGITRLASIGHIPDGRLFRIVGTQPHPSFAEGAIARVVRAAALRGERLIREGEAIIVRNTP</sequence>
<evidence type="ECO:0000313" key="2">
    <source>
        <dbReference type="Proteomes" id="UP001611383"/>
    </source>
</evidence>
<dbReference type="InterPro" id="IPR000740">
    <property type="entry name" value="GrpE"/>
</dbReference>
<dbReference type="Pfam" id="PF01025">
    <property type="entry name" value="GrpE"/>
    <property type="match status" value="1"/>
</dbReference>
<gene>
    <name evidence="1" type="primary">grpE</name>
    <name evidence="1" type="ORF">F0U60_22200</name>
</gene>